<proteinExistence type="predicted"/>
<evidence type="ECO:0000313" key="13">
    <source>
        <dbReference type="Proteomes" id="UP000079169"/>
    </source>
</evidence>
<keyword evidence="2" id="KW-0723">Serine/threonine-protein kinase</keyword>
<dbReference type="Pfam" id="PF00400">
    <property type="entry name" value="WD40"/>
    <property type="match status" value="2"/>
</dbReference>
<name>A0A3Q0IS47_DIACI</name>
<keyword evidence="13" id="KW-1185">Reference proteome</keyword>
<dbReference type="SMART" id="SM00320">
    <property type="entry name" value="WD40"/>
    <property type="match status" value="5"/>
</dbReference>
<dbReference type="InterPro" id="IPR045162">
    <property type="entry name" value="Vps15-like"/>
</dbReference>
<dbReference type="EC" id="2.7.11.1" evidence="1"/>
<dbReference type="PROSITE" id="PS50077">
    <property type="entry name" value="HEAT_REPEAT"/>
    <property type="match status" value="1"/>
</dbReference>
<dbReference type="Gene3D" id="1.25.10.10">
    <property type="entry name" value="Leucine-rich Repeat Variant"/>
    <property type="match status" value="1"/>
</dbReference>
<sequence length="1134" mass="125242">MGNQLVGIAPSQIFPVEHYLSELTDLQFDVNLGSTRFLKVARAKSQEGLVVVKVFAIHDPTLPLLTYKQTIDNIRNKLGDTVNCLAFQKTILSDKAGQTSILFYFRVRALISSMIQKIPAKRVSAENSLNNERGRLFPEYFYTFLQSYMLIFSTHDPILSPDEKIERLKKDIHNIINIVTTKPPDNNEPSDPQTVSPATEPQDTKLISTTDNMDTQPEITTLDVAAHGNDSSDKPEDVTGHSKTSQPNPNGSNTKKVTFTTSSQTKEDPLILITSLVTSCIRGLHFPSSKQSALSILVDISRVSSCETILDRTLPYVVYLMNDTSSRVRADAIHTLTTCLQGVTEVPVNNTHVFPEYVLPCLSNIVTDESVIVRTALAQNIATLAETGLKFLEYTQLLCSLSSTATPATAQPKHSYENELATLHEMIQSIVSVLLTDSQSVVKQTLIENDAITKLCLFFGKQKTNDYLFSHMITFLNDKQNAQLRASFFDNIVGVAAYIGIHSSSMITPLLLQGIVDEEEFIVRKALNALTALTQLHLLDKSCLYELLSATCALLLHPNLWIRHSMVSFLSSLSSCKHLNPVDIQCKILPLIKPYIKYSIIQLDKPVILLNALKPPLPRHIYATAIKYISYDLFLYSLLQRYQARVTPKPGNITIIVSMSINTMLCSDTSTSELSTSNGDPNANSVQERSYIQYHYAPCKLELRKLISRHQELHSAHAKGRSDSTGVEPSSLSPSPSPFPPPKWRLCSILVAHLHEHRTGVTRMTNIPASSLIASASWDSTIKLWDLAKLEGKNVANRSKCSLNTQAGVINAMTVCDQNRSLAVSNAQSSSRGQISIVRIDQSKMNIITSRNLTECPSDLGRFDNNVVVYSCLTGQICGWDLRMSSNNGIAWKFDNDLKKGAIFAMHVDGRQYQLVAGTSLGSFTCWDIRFRLPVSSFSHPHNLRVRRIIGHPSASSCIITSMQGNNEVSVWNLESGVRLSTFWSAPSPPLSASPSQGGGHSVCGLYAAATSSRRNGFLLAGGTDQRVRYWGLDNPNESYLAIPSGFEYNSPPTLTYEYNLIDGIKTAQEISIRSEVRTPVPPTRSTTNEDSPRAGPEPVVPGHFDMVTDLTLGQASQCLMVTASNDGVIKVWK</sequence>
<dbReference type="PROSITE" id="PS50294">
    <property type="entry name" value="WD_REPEATS_REGION"/>
    <property type="match status" value="2"/>
</dbReference>
<dbReference type="PANTHER" id="PTHR17583:SF0">
    <property type="entry name" value="PHOSPHOINOSITIDE 3-KINASE REGULATORY SUBUNIT 4"/>
    <property type="match status" value="1"/>
</dbReference>
<feature type="repeat" description="WD" evidence="10">
    <location>
        <begin position="754"/>
        <end position="787"/>
    </location>
</feature>
<dbReference type="RefSeq" id="XP_026679092.1">
    <property type="nucleotide sequence ID" value="XM_026823291.1"/>
</dbReference>
<dbReference type="PaxDb" id="121845-A0A3Q0IS47"/>
<keyword evidence="4" id="KW-0808">Transferase</keyword>
<dbReference type="PROSITE" id="PS00678">
    <property type="entry name" value="WD_REPEATS_1"/>
    <property type="match status" value="1"/>
</dbReference>
<dbReference type="Pfam" id="PF22956">
    <property type="entry name" value="VPS15-like_hel"/>
    <property type="match status" value="1"/>
</dbReference>
<evidence type="ECO:0000256" key="3">
    <source>
        <dbReference type="ARBA" id="ARBA00022574"/>
    </source>
</evidence>
<feature type="region of interest" description="Disordered" evidence="11">
    <location>
        <begin position="714"/>
        <end position="739"/>
    </location>
</feature>
<accession>A0A3Q0IS47</accession>
<dbReference type="InterPro" id="IPR001680">
    <property type="entry name" value="WD40_rpt"/>
</dbReference>
<keyword evidence="5" id="KW-0677">Repeat</keyword>
<dbReference type="GO" id="GO:0045324">
    <property type="term" value="P:late endosome to vacuole transport"/>
    <property type="evidence" value="ECO:0007669"/>
    <property type="project" value="InterPro"/>
</dbReference>
<dbReference type="InterPro" id="IPR015943">
    <property type="entry name" value="WD40/YVTN_repeat-like_dom_sf"/>
</dbReference>
<dbReference type="AlphaFoldDB" id="A0A3Q0IS47"/>
<feature type="compositionally biased region" description="Basic and acidic residues" evidence="11">
    <location>
        <begin position="230"/>
        <end position="240"/>
    </location>
</feature>
<dbReference type="PANTHER" id="PTHR17583">
    <property type="entry name" value="PHOSPHOINOSITIDE 3-KINASE REGULATORY SUBUNIT 4"/>
    <property type="match status" value="1"/>
</dbReference>
<evidence type="ECO:0000256" key="5">
    <source>
        <dbReference type="ARBA" id="ARBA00022737"/>
    </source>
</evidence>
<evidence type="ECO:0000256" key="1">
    <source>
        <dbReference type="ARBA" id="ARBA00012513"/>
    </source>
</evidence>
<feature type="repeat" description="WD" evidence="10">
    <location>
        <begin position="1101"/>
        <end position="1134"/>
    </location>
</feature>
<dbReference type="InterPro" id="IPR021133">
    <property type="entry name" value="HEAT_type_2"/>
</dbReference>
<evidence type="ECO:0000256" key="6">
    <source>
        <dbReference type="ARBA" id="ARBA00022741"/>
    </source>
</evidence>
<dbReference type="SUPFAM" id="SSF50978">
    <property type="entry name" value="WD40 repeat-like"/>
    <property type="match status" value="1"/>
</dbReference>
<evidence type="ECO:0000313" key="14">
    <source>
        <dbReference type="RefSeq" id="XP_026679092.1"/>
    </source>
</evidence>
<dbReference type="PROSITE" id="PS50082">
    <property type="entry name" value="WD_REPEATS_2"/>
    <property type="match status" value="2"/>
</dbReference>
<dbReference type="InterPro" id="IPR016024">
    <property type="entry name" value="ARM-type_fold"/>
</dbReference>
<evidence type="ECO:0000256" key="2">
    <source>
        <dbReference type="ARBA" id="ARBA00022527"/>
    </source>
</evidence>
<feature type="compositionally biased region" description="Polar residues" evidence="11">
    <location>
        <begin position="241"/>
        <end position="261"/>
    </location>
</feature>
<protein>
    <recommendedName>
        <fullName evidence="1">non-specific serine/threonine protein kinase</fullName>
        <ecNumber evidence="1">2.7.11.1</ecNumber>
    </recommendedName>
</protein>
<dbReference type="GO" id="GO:0034272">
    <property type="term" value="C:phosphatidylinositol 3-kinase complex, class III, type II"/>
    <property type="evidence" value="ECO:0007669"/>
    <property type="project" value="TreeGrafter"/>
</dbReference>
<feature type="repeat" description="HEAT" evidence="9">
    <location>
        <begin position="358"/>
        <end position="387"/>
    </location>
</feature>
<organism evidence="13 14">
    <name type="scientific">Diaphorina citri</name>
    <name type="common">Asian citrus psyllid</name>
    <dbReference type="NCBI Taxonomy" id="121845"/>
    <lineage>
        <taxon>Eukaryota</taxon>
        <taxon>Metazoa</taxon>
        <taxon>Ecdysozoa</taxon>
        <taxon>Arthropoda</taxon>
        <taxon>Hexapoda</taxon>
        <taxon>Insecta</taxon>
        <taxon>Pterygota</taxon>
        <taxon>Neoptera</taxon>
        <taxon>Paraneoptera</taxon>
        <taxon>Hemiptera</taxon>
        <taxon>Sternorrhyncha</taxon>
        <taxon>Psylloidea</taxon>
        <taxon>Psyllidae</taxon>
        <taxon>Diaphorininae</taxon>
        <taxon>Diaphorina</taxon>
    </lineage>
</organism>
<keyword evidence="6" id="KW-0547">Nucleotide-binding</keyword>
<dbReference type="Gene3D" id="2.130.10.10">
    <property type="entry name" value="YVTN repeat-like/Quinoprotein amine dehydrogenase"/>
    <property type="match status" value="2"/>
</dbReference>
<dbReference type="KEGG" id="dci:103508794"/>
<feature type="region of interest" description="Disordered" evidence="11">
    <location>
        <begin position="1075"/>
        <end position="1101"/>
    </location>
</feature>
<dbReference type="STRING" id="121845.A0A3Q0IS47"/>
<evidence type="ECO:0000256" key="9">
    <source>
        <dbReference type="PROSITE-ProRule" id="PRU00103"/>
    </source>
</evidence>
<dbReference type="InterPro" id="IPR011989">
    <property type="entry name" value="ARM-like"/>
</dbReference>
<keyword evidence="7" id="KW-0418">Kinase</keyword>
<dbReference type="GO" id="GO:0006623">
    <property type="term" value="P:protein targeting to vacuole"/>
    <property type="evidence" value="ECO:0007669"/>
    <property type="project" value="TreeGrafter"/>
</dbReference>
<feature type="domain" description="Phosphatase 2A Regulatory Subunit A helical" evidence="12">
    <location>
        <begin position="273"/>
        <end position="625"/>
    </location>
</feature>
<reference evidence="14" key="1">
    <citation type="submission" date="2025-08" db="UniProtKB">
        <authorList>
            <consortium name="RefSeq"/>
        </authorList>
    </citation>
    <scope>IDENTIFICATION</scope>
</reference>
<dbReference type="SUPFAM" id="SSF48371">
    <property type="entry name" value="ARM repeat"/>
    <property type="match status" value="1"/>
</dbReference>
<evidence type="ECO:0000259" key="12">
    <source>
        <dbReference type="Pfam" id="PF22956"/>
    </source>
</evidence>
<dbReference type="GO" id="GO:0005524">
    <property type="term" value="F:ATP binding"/>
    <property type="evidence" value="ECO:0007669"/>
    <property type="project" value="UniProtKB-KW"/>
</dbReference>
<dbReference type="GO" id="GO:0004674">
    <property type="term" value="F:protein serine/threonine kinase activity"/>
    <property type="evidence" value="ECO:0007669"/>
    <property type="project" value="UniProtKB-KW"/>
</dbReference>
<keyword evidence="3 10" id="KW-0853">WD repeat</keyword>
<dbReference type="InterPro" id="IPR055231">
    <property type="entry name" value="2AA_helical"/>
</dbReference>
<feature type="region of interest" description="Disordered" evidence="11">
    <location>
        <begin position="179"/>
        <end position="261"/>
    </location>
</feature>
<dbReference type="GO" id="GO:0034271">
    <property type="term" value="C:phosphatidylinositol 3-kinase complex, class III, type I"/>
    <property type="evidence" value="ECO:0007669"/>
    <property type="project" value="TreeGrafter"/>
</dbReference>
<evidence type="ECO:0000256" key="4">
    <source>
        <dbReference type="ARBA" id="ARBA00022679"/>
    </source>
</evidence>
<dbReference type="InterPro" id="IPR019775">
    <property type="entry name" value="WD40_repeat_CS"/>
</dbReference>
<dbReference type="GeneID" id="103508794"/>
<keyword evidence="8" id="KW-0067">ATP-binding</keyword>
<evidence type="ECO:0000256" key="10">
    <source>
        <dbReference type="PROSITE-ProRule" id="PRU00221"/>
    </source>
</evidence>
<feature type="compositionally biased region" description="Polar residues" evidence="11">
    <location>
        <begin position="179"/>
        <end position="219"/>
    </location>
</feature>
<evidence type="ECO:0000256" key="8">
    <source>
        <dbReference type="ARBA" id="ARBA00022840"/>
    </source>
</evidence>
<evidence type="ECO:0000256" key="7">
    <source>
        <dbReference type="ARBA" id="ARBA00022777"/>
    </source>
</evidence>
<gene>
    <name evidence="14" type="primary">LOC103508794</name>
</gene>
<dbReference type="InterPro" id="IPR036322">
    <property type="entry name" value="WD40_repeat_dom_sf"/>
</dbReference>
<dbReference type="GO" id="GO:0016236">
    <property type="term" value="P:macroautophagy"/>
    <property type="evidence" value="ECO:0007669"/>
    <property type="project" value="InterPro"/>
</dbReference>
<dbReference type="GO" id="GO:0005770">
    <property type="term" value="C:late endosome"/>
    <property type="evidence" value="ECO:0007669"/>
    <property type="project" value="TreeGrafter"/>
</dbReference>
<evidence type="ECO:0000256" key="11">
    <source>
        <dbReference type="SAM" id="MobiDB-lite"/>
    </source>
</evidence>
<dbReference type="GO" id="GO:0071561">
    <property type="term" value="C:nucleus-vacuole junction"/>
    <property type="evidence" value="ECO:0007669"/>
    <property type="project" value="TreeGrafter"/>
</dbReference>
<dbReference type="Proteomes" id="UP000079169">
    <property type="component" value="Unplaced"/>
</dbReference>